<protein>
    <submittedName>
        <fullName evidence="1">Uncharacterized protein</fullName>
    </submittedName>
</protein>
<dbReference type="AlphaFoldDB" id="A0A0G0HCJ8"/>
<reference evidence="1 2" key="1">
    <citation type="journal article" date="2015" name="Nature">
        <title>rRNA introns, odd ribosomes, and small enigmatic genomes across a large radiation of phyla.</title>
        <authorList>
            <person name="Brown C.T."/>
            <person name="Hug L.A."/>
            <person name="Thomas B.C."/>
            <person name="Sharon I."/>
            <person name="Castelle C.J."/>
            <person name="Singh A."/>
            <person name="Wilkins M.J."/>
            <person name="Williams K.H."/>
            <person name="Banfield J.F."/>
        </authorList>
    </citation>
    <scope>NUCLEOTIDE SEQUENCE [LARGE SCALE GENOMIC DNA]</scope>
</reference>
<organism evidence="1 2">
    <name type="scientific">candidate division WS6 bacterium GW2011_GWA2_37_6</name>
    <dbReference type="NCBI Taxonomy" id="1619087"/>
    <lineage>
        <taxon>Bacteria</taxon>
        <taxon>Candidatus Dojkabacteria</taxon>
    </lineage>
</organism>
<evidence type="ECO:0000313" key="1">
    <source>
        <dbReference type="EMBL" id="KKQ36265.1"/>
    </source>
</evidence>
<proteinExistence type="predicted"/>
<comment type="caution">
    <text evidence="1">The sequence shown here is derived from an EMBL/GenBank/DDBJ whole genome shotgun (WGS) entry which is preliminary data.</text>
</comment>
<gene>
    <name evidence="1" type="ORF">US52_C0003G0006</name>
</gene>
<dbReference type="EMBL" id="LBTH01000003">
    <property type="protein sequence ID" value="KKQ36265.1"/>
    <property type="molecule type" value="Genomic_DNA"/>
</dbReference>
<name>A0A0G0HCJ8_9BACT</name>
<dbReference type="Proteomes" id="UP000034852">
    <property type="component" value="Unassembled WGS sequence"/>
</dbReference>
<sequence>MAKIPSTQQHLNIEDIVDDLVVLKNGVIALIMETSALNFDLLSPDEQDARIIAFANLLNGVDYPFQITIRTVRTDVSEYIRRLEDYKTKQISKSLIRQIEIYIQFIRNLTTKNEILDKRFFVTIPYRGSVLADPSLIKRMFGSQSRISNVQKIVQQAKIDLYPKRDNISRLFRKMGITARQLDNNELLMLFYEIYDPDKIGYQKLSLSIDEYTTGVVKPLRE</sequence>
<accession>A0A0G0HCJ8</accession>
<evidence type="ECO:0000313" key="2">
    <source>
        <dbReference type="Proteomes" id="UP000034852"/>
    </source>
</evidence>